<dbReference type="InterPro" id="IPR006194">
    <property type="entry name" value="Gly-tRNA-synth_heterodimer"/>
</dbReference>
<dbReference type="GO" id="GO:0004814">
    <property type="term" value="F:arginine-tRNA ligase activity"/>
    <property type="evidence" value="ECO:0007669"/>
    <property type="project" value="InterPro"/>
</dbReference>
<dbReference type="PRINTS" id="PR01045">
    <property type="entry name" value="TRNASYNTHGB"/>
</dbReference>
<evidence type="ECO:0000256" key="9">
    <source>
        <dbReference type="ARBA" id="ARBA00023146"/>
    </source>
</evidence>
<dbReference type="GO" id="GO:0005524">
    <property type="term" value="F:ATP binding"/>
    <property type="evidence" value="ECO:0007669"/>
    <property type="project" value="UniProtKB-UniRule"/>
</dbReference>
<dbReference type="PANTHER" id="PTHR30075:SF2">
    <property type="entry name" value="GLYCINE--TRNA LIGASE, CHLOROPLASTIC_MITOCHONDRIAL 2"/>
    <property type="match status" value="1"/>
</dbReference>
<dbReference type="GO" id="GO:0006420">
    <property type="term" value="P:arginyl-tRNA aminoacylation"/>
    <property type="evidence" value="ECO:0007669"/>
    <property type="project" value="InterPro"/>
</dbReference>
<dbReference type="Pfam" id="PF02092">
    <property type="entry name" value="tRNA_synt_2f"/>
    <property type="match status" value="1"/>
</dbReference>
<dbReference type="HAMAP" id="MF_00255">
    <property type="entry name" value="Gly_tRNA_synth_beta"/>
    <property type="match status" value="1"/>
</dbReference>
<comment type="subunit">
    <text evidence="3 11">Tetramer of two alpha and two beta subunits.</text>
</comment>
<dbReference type="GO" id="GO:0005829">
    <property type="term" value="C:cytosol"/>
    <property type="evidence" value="ECO:0007669"/>
    <property type="project" value="TreeGrafter"/>
</dbReference>
<evidence type="ECO:0000259" key="12">
    <source>
        <dbReference type="Pfam" id="PF05746"/>
    </source>
</evidence>
<evidence type="ECO:0000313" key="14">
    <source>
        <dbReference type="Proteomes" id="UP000245790"/>
    </source>
</evidence>
<proteinExistence type="inferred from homology"/>
<keyword evidence="4 11" id="KW-0963">Cytoplasm</keyword>
<evidence type="ECO:0000256" key="7">
    <source>
        <dbReference type="ARBA" id="ARBA00022840"/>
    </source>
</evidence>
<feature type="domain" description="DALR anticodon binding" evidence="12">
    <location>
        <begin position="581"/>
        <end position="680"/>
    </location>
</feature>
<dbReference type="GO" id="GO:0006426">
    <property type="term" value="P:glycyl-tRNA aminoacylation"/>
    <property type="evidence" value="ECO:0007669"/>
    <property type="project" value="UniProtKB-UniRule"/>
</dbReference>
<keyword evidence="7 11" id="KW-0067">ATP-binding</keyword>
<dbReference type="Gene3D" id="1.10.730.10">
    <property type="entry name" value="Isoleucyl-tRNA Synthetase, Domain 1"/>
    <property type="match status" value="1"/>
</dbReference>
<sequence>MSQVQDFLVELGTEELPPKILAKLAGAFHDNITAQLTDANLSFEDSEWFATPRRLAVRVCQLQTRQADKTMDRQGPAVAAAFDADGNPKPAAIGFAKSCGVDVSDLNRVATDKGERLAYQLNVPGQATTELLPAIVEQSLKKLPLPKVMRWGDSSVEFIRPPHWLLMMLGNQIVDANILDLTASNQTFGHRFHHPEAITINDTNDYEQLLLEAKVNVSFESRKATIRQQVEAIAEQQKAIAVIEDDLLEEVAALVEWPVALTGNFDKTFLQVPSEALIATMQADQKYFHLVDNNNQLLPQFITVSNIESRRPESVIAGNERVIRPRLADAMFFYQADCKKPLAGYIDKLQSILFQKKLGTLFDKTQRVKHLASEIAGQLNADKALAERAAELCKCDLMSGMVYEFPELQGIMGRYYATNDGEHADVAAAMDEVYMPRFAGDQLPETKTGIAIALADRLDTLVGIFGIGQAPSGAKDPFALRRAALGTLRIIVERELPLDLSQLIDTSIESFGDIIEQPTTKTQLLEFFAARSLAWYQDKGISTQVIQSVTELNISQPLDQDRRIHAVAEFNTMDAADSLAAANKRVSNILAKSEVSLDDLSVDQSLLTEQAEKTLHQDLSNMADDVAQHVSNADYTKALQQLSSLKMVIDNFFDNVMVNAEDPSVKNNRLALLKQLRDMFVSIADIALLQK</sequence>
<evidence type="ECO:0000256" key="2">
    <source>
        <dbReference type="ARBA" id="ARBA00008226"/>
    </source>
</evidence>
<evidence type="ECO:0000256" key="1">
    <source>
        <dbReference type="ARBA" id="ARBA00004496"/>
    </source>
</evidence>
<name>A0A316FBU0_9GAMM</name>
<dbReference type="OrthoDB" id="9775440at2"/>
<comment type="subcellular location">
    <subcellularLocation>
        <location evidence="1 11">Cytoplasm</location>
    </subcellularLocation>
</comment>
<reference evidence="13 14" key="1">
    <citation type="submission" date="2018-05" db="EMBL/GenBank/DDBJ databases">
        <title>Genomic Encyclopedia of Type Strains, Phase IV (KMG-IV): sequencing the most valuable type-strain genomes for metagenomic binning, comparative biology and taxonomic classification.</title>
        <authorList>
            <person name="Goeker M."/>
        </authorList>
    </citation>
    <scope>NUCLEOTIDE SEQUENCE [LARGE SCALE GENOMIC DNA]</scope>
    <source>
        <strain evidence="13 14">DSM 25350</strain>
    </source>
</reference>
<keyword evidence="5 11" id="KW-0436">Ligase</keyword>
<accession>A0A316FBU0</accession>
<dbReference type="Pfam" id="PF05746">
    <property type="entry name" value="DALR_1"/>
    <property type="match status" value="1"/>
</dbReference>
<evidence type="ECO:0000256" key="6">
    <source>
        <dbReference type="ARBA" id="ARBA00022741"/>
    </source>
</evidence>
<dbReference type="RefSeq" id="WP_109764765.1">
    <property type="nucleotide sequence ID" value="NZ_QGGU01000013.1"/>
</dbReference>
<evidence type="ECO:0000313" key="13">
    <source>
        <dbReference type="EMBL" id="PWK46324.1"/>
    </source>
</evidence>
<dbReference type="AlphaFoldDB" id="A0A316FBU0"/>
<evidence type="ECO:0000256" key="4">
    <source>
        <dbReference type="ARBA" id="ARBA00022490"/>
    </source>
</evidence>
<dbReference type="PANTHER" id="PTHR30075">
    <property type="entry name" value="GLYCYL-TRNA SYNTHETASE"/>
    <property type="match status" value="1"/>
</dbReference>
<comment type="caution">
    <text evidence="13">The sequence shown here is derived from an EMBL/GenBank/DDBJ whole genome shotgun (WGS) entry which is preliminary data.</text>
</comment>
<dbReference type="GO" id="GO:0004820">
    <property type="term" value="F:glycine-tRNA ligase activity"/>
    <property type="evidence" value="ECO:0007669"/>
    <property type="project" value="UniProtKB-UniRule"/>
</dbReference>
<evidence type="ECO:0000256" key="3">
    <source>
        <dbReference type="ARBA" id="ARBA00011209"/>
    </source>
</evidence>
<dbReference type="InterPro" id="IPR015944">
    <property type="entry name" value="Gly-tRNA-synth_bsu"/>
</dbReference>
<dbReference type="PROSITE" id="PS50861">
    <property type="entry name" value="AA_TRNA_LIGASE_II_GLYAB"/>
    <property type="match status" value="1"/>
</dbReference>
<dbReference type="NCBIfam" id="TIGR00211">
    <property type="entry name" value="glyS"/>
    <property type="match status" value="1"/>
</dbReference>
<comment type="catalytic activity">
    <reaction evidence="10 11">
        <text>tRNA(Gly) + glycine + ATP = glycyl-tRNA(Gly) + AMP + diphosphate</text>
        <dbReference type="Rhea" id="RHEA:16013"/>
        <dbReference type="Rhea" id="RHEA-COMP:9664"/>
        <dbReference type="Rhea" id="RHEA-COMP:9683"/>
        <dbReference type="ChEBI" id="CHEBI:30616"/>
        <dbReference type="ChEBI" id="CHEBI:33019"/>
        <dbReference type="ChEBI" id="CHEBI:57305"/>
        <dbReference type="ChEBI" id="CHEBI:78442"/>
        <dbReference type="ChEBI" id="CHEBI:78522"/>
        <dbReference type="ChEBI" id="CHEBI:456215"/>
        <dbReference type="EC" id="6.1.1.14"/>
    </reaction>
</comment>
<organism evidence="13 14">
    <name type="scientific">Pleionea mediterranea</name>
    <dbReference type="NCBI Taxonomy" id="523701"/>
    <lineage>
        <taxon>Bacteria</taxon>
        <taxon>Pseudomonadati</taxon>
        <taxon>Pseudomonadota</taxon>
        <taxon>Gammaproteobacteria</taxon>
        <taxon>Oceanospirillales</taxon>
        <taxon>Pleioneaceae</taxon>
        <taxon>Pleionea</taxon>
    </lineage>
</organism>
<protein>
    <recommendedName>
        <fullName evidence="11">Glycine--tRNA ligase beta subunit</fullName>
        <ecNumber evidence="11">6.1.1.14</ecNumber>
    </recommendedName>
    <alternativeName>
        <fullName evidence="11">Glycyl-tRNA synthetase beta subunit</fullName>
        <shortName evidence="11">GlyRS</shortName>
    </alternativeName>
</protein>
<dbReference type="EC" id="6.1.1.14" evidence="11"/>
<evidence type="ECO:0000256" key="10">
    <source>
        <dbReference type="ARBA" id="ARBA00047937"/>
    </source>
</evidence>
<keyword evidence="6 11" id="KW-0547">Nucleotide-binding</keyword>
<keyword evidence="9 11" id="KW-0030">Aminoacyl-tRNA synthetase</keyword>
<comment type="similarity">
    <text evidence="2 11">Belongs to the class-II aminoacyl-tRNA synthetase family.</text>
</comment>
<dbReference type="EMBL" id="QGGU01000013">
    <property type="protein sequence ID" value="PWK46324.1"/>
    <property type="molecule type" value="Genomic_DNA"/>
</dbReference>
<dbReference type="SUPFAM" id="SSF109604">
    <property type="entry name" value="HD-domain/PDEase-like"/>
    <property type="match status" value="1"/>
</dbReference>
<gene>
    <name evidence="11" type="primary">glyS</name>
    <name evidence="13" type="ORF">C8D97_1137</name>
</gene>
<keyword evidence="8 11" id="KW-0648">Protein biosynthesis</keyword>
<evidence type="ECO:0000256" key="11">
    <source>
        <dbReference type="HAMAP-Rule" id="MF_00255"/>
    </source>
</evidence>
<dbReference type="InterPro" id="IPR008909">
    <property type="entry name" value="DALR_anticod-bd"/>
</dbReference>
<dbReference type="Proteomes" id="UP000245790">
    <property type="component" value="Unassembled WGS sequence"/>
</dbReference>
<evidence type="ECO:0000256" key="8">
    <source>
        <dbReference type="ARBA" id="ARBA00022917"/>
    </source>
</evidence>
<keyword evidence="14" id="KW-1185">Reference proteome</keyword>
<evidence type="ECO:0000256" key="5">
    <source>
        <dbReference type="ARBA" id="ARBA00022598"/>
    </source>
</evidence>